<reference evidence="3" key="1">
    <citation type="journal article" date="2019" name="Int. J. Syst. Evol. Microbiol.">
        <title>The Global Catalogue of Microorganisms (GCM) 10K type strain sequencing project: providing services to taxonomists for standard genome sequencing and annotation.</title>
        <authorList>
            <consortium name="The Broad Institute Genomics Platform"/>
            <consortium name="The Broad Institute Genome Sequencing Center for Infectious Disease"/>
            <person name="Wu L."/>
            <person name="Ma J."/>
        </authorList>
    </citation>
    <scope>NUCLEOTIDE SEQUENCE [LARGE SCALE GENOMIC DNA]</scope>
    <source>
        <strain evidence="3">JCM 16949</strain>
    </source>
</reference>
<proteinExistence type="predicted"/>
<protein>
    <recommendedName>
        <fullName evidence="4">DUF4149 domain-containing protein</fullName>
    </recommendedName>
</protein>
<name>A0ABP7FIK7_9MICO</name>
<feature type="transmembrane region" description="Helical" evidence="1">
    <location>
        <begin position="54"/>
        <end position="75"/>
    </location>
</feature>
<comment type="caution">
    <text evidence="2">The sequence shown here is derived from an EMBL/GenBank/DDBJ whole genome shotgun (WGS) entry which is preliminary data.</text>
</comment>
<organism evidence="2 3">
    <name type="scientific">Leifsonella bigeumensis</name>
    <dbReference type="NCBI Taxonomy" id="433643"/>
    <lineage>
        <taxon>Bacteria</taxon>
        <taxon>Bacillati</taxon>
        <taxon>Actinomycetota</taxon>
        <taxon>Actinomycetes</taxon>
        <taxon>Micrococcales</taxon>
        <taxon>Microbacteriaceae</taxon>
        <taxon>Leifsonella</taxon>
    </lineage>
</organism>
<keyword evidence="1" id="KW-0472">Membrane</keyword>
<keyword evidence="1" id="KW-1133">Transmembrane helix</keyword>
<feature type="transmembrane region" description="Helical" evidence="1">
    <location>
        <begin position="81"/>
        <end position="100"/>
    </location>
</feature>
<feature type="transmembrane region" description="Helical" evidence="1">
    <location>
        <begin position="6"/>
        <end position="33"/>
    </location>
</feature>
<dbReference type="EMBL" id="BAABAE010000003">
    <property type="protein sequence ID" value="GAA3740634.1"/>
    <property type="molecule type" value="Genomic_DNA"/>
</dbReference>
<dbReference type="Proteomes" id="UP001501004">
    <property type="component" value="Unassembled WGS sequence"/>
</dbReference>
<keyword evidence="1" id="KW-0812">Transmembrane</keyword>
<evidence type="ECO:0000313" key="3">
    <source>
        <dbReference type="Proteomes" id="UP001501004"/>
    </source>
</evidence>
<keyword evidence="3" id="KW-1185">Reference proteome</keyword>
<feature type="transmembrane region" description="Helical" evidence="1">
    <location>
        <begin position="131"/>
        <end position="154"/>
    </location>
</feature>
<evidence type="ECO:0000313" key="2">
    <source>
        <dbReference type="EMBL" id="GAA3740634.1"/>
    </source>
</evidence>
<gene>
    <name evidence="2" type="ORF">GCM10022239_15440</name>
</gene>
<evidence type="ECO:0000256" key="1">
    <source>
        <dbReference type="SAM" id="Phobius"/>
    </source>
</evidence>
<accession>A0ABP7FIK7</accession>
<dbReference type="RefSeq" id="WP_344755399.1">
    <property type="nucleotide sequence ID" value="NZ_BAABAE010000003.1"/>
</dbReference>
<sequence length="155" mass="15838">MDLDGARMLAVTLAVGSGVWVGGLVTVIILSASSRKTIAPPDRVVLFRDFGRRFAIFVGVTALFVVLPALVLATIEPAPLTASTLLLALGLLLATAAGILQARRMTRLRGSAAGPVDAAEASIRGNAQLAAAVRVVLVLGYLALVVLAALQASIA</sequence>
<evidence type="ECO:0008006" key="4">
    <source>
        <dbReference type="Google" id="ProtNLM"/>
    </source>
</evidence>